<evidence type="ECO:0000256" key="6">
    <source>
        <dbReference type="SAM" id="MobiDB-lite"/>
    </source>
</evidence>
<comment type="similarity">
    <text evidence="1 3 4">Belongs to the complex I 30 kDa subunit family.</text>
</comment>
<dbReference type="PANTHER" id="PTHR10884">
    <property type="entry name" value="NADH DEHYDROGENASE UBIQUINONE IRON-SULFUR PROTEIN 3"/>
    <property type="match status" value="1"/>
</dbReference>
<dbReference type="PROSITE" id="PS00542">
    <property type="entry name" value="COMPLEX1_30K"/>
    <property type="match status" value="1"/>
</dbReference>
<evidence type="ECO:0000256" key="5">
    <source>
        <dbReference type="RuleBase" id="RU003582"/>
    </source>
</evidence>
<keyword evidence="3" id="KW-1003">Cell membrane</keyword>
<comment type="catalytic activity">
    <reaction evidence="3 5">
        <text>a quinone + NADH + 5 H(+)(in) = a quinol + NAD(+) + 4 H(+)(out)</text>
        <dbReference type="Rhea" id="RHEA:57888"/>
        <dbReference type="ChEBI" id="CHEBI:15378"/>
        <dbReference type="ChEBI" id="CHEBI:24646"/>
        <dbReference type="ChEBI" id="CHEBI:57540"/>
        <dbReference type="ChEBI" id="CHEBI:57945"/>
        <dbReference type="ChEBI" id="CHEBI:132124"/>
    </reaction>
</comment>
<dbReference type="InterPro" id="IPR037232">
    <property type="entry name" value="NADH_quin_OxRdtase_su_C/D-like"/>
</dbReference>
<dbReference type="InterPro" id="IPR001268">
    <property type="entry name" value="NADH_UbQ_OxRdtase_30kDa_su"/>
</dbReference>
<dbReference type="GO" id="GO:0005886">
    <property type="term" value="C:plasma membrane"/>
    <property type="evidence" value="ECO:0007669"/>
    <property type="project" value="UniProtKB-SubCell"/>
</dbReference>
<evidence type="ECO:0000313" key="8">
    <source>
        <dbReference type="EMBL" id="SPE22008.1"/>
    </source>
</evidence>
<comment type="subcellular location">
    <subcellularLocation>
        <location evidence="3">Cell membrane</location>
        <topology evidence="3">Peripheral membrane protein</topology>
        <orientation evidence="3">Cytoplasmic side</orientation>
    </subcellularLocation>
</comment>
<keyword evidence="3 4" id="KW-1278">Translocase</keyword>
<dbReference type="GO" id="GO:0048038">
    <property type="term" value="F:quinone binding"/>
    <property type="evidence" value="ECO:0007669"/>
    <property type="project" value="UniProtKB-KW"/>
</dbReference>
<comment type="subunit">
    <text evidence="3">NDH-1 is composed of 14 different subunits. Subunits NuoB, C, D, E, F, and G constitute the peripheral sector of the complex.</text>
</comment>
<gene>
    <name evidence="3 8" type="primary">nuoC</name>
    <name evidence="8" type="ORF">SBA5_330050</name>
</gene>
<organism evidence="8 9">
    <name type="scientific">Candidatus Sulfuritelmatomonas gaucii</name>
    <dbReference type="NCBI Taxonomy" id="2043161"/>
    <lineage>
        <taxon>Bacteria</taxon>
        <taxon>Pseudomonadati</taxon>
        <taxon>Acidobacteriota</taxon>
        <taxon>Terriglobia</taxon>
        <taxon>Terriglobales</taxon>
        <taxon>Acidobacteriaceae</taxon>
        <taxon>Candidatus Sulfuritelmatomonas</taxon>
    </lineage>
</organism>
<dbReference type="GO" id="GO:0050136">
    <property type="term" value="F:NADH dehydrogenase (quinone) (non-electrogenic) activity"/>
    <property type="evidence" value="ECO:0007669"/>
    <property type="project" value="UniProtKB-UniRule"/>
</dbReference>
<dbReference type="Proteomes" id="UP000239735">
    <property type="component" value="Unassembled WGS sequence"/>
</dbReference>
<reference evidence="9" key="1">
    <citation type="submission" date="2018-02" db="EMBL/GenBank/DDBJ databases">
        <authorList>
            <person name="Hausmann B."/>
        </authorList>
    </citation>
    <scope>NUCLEOTIDE SEQUENCE [LARGE SCALE GENOMIC DNA]</scope>
    <source>
        <strain evidence="9">Peat soil MAG SbA5</strain>
    </source>
</reference>
<evidence type="ECO:0000256" key="4">
    <source>
        <dbReference type="RuleBase" id="RU003456"/>
    </source>
</evidence>
<dbReference type="EC" id="7.1.1.-" evidence="3"/>
<accession>A0A2N9LFG8</accession>
<evidence type="ECO:0000259" key="7">
    <source>
        <dbReference type="Pfam" id="PF00329"/>
    </source>
</evidence>
<name>A0A2N9LFG8_9BACT</name>
<dbReference type="Pfam" id="PF00329">
    <property type="entry name" value="Complex1_30kDa"/>
    <property type="match status" value="1"/>
</dbReference>
<dbReference type="SUPFAM" id="SSF143243">
    <property type="entry name" value="Nqo5-like"/>
    <property type="match status" value="1"/>
</dbReference>
<sequence length="233" mass="26694">MKSVEEIKAAIESAVPGAAVEVVPNPGPAAQHSLRIAPEHAIDIAQFLRDDPELALDFLSNVTGVDWPDKEIAEKVKVTREVKKMVDGPDGKVEQTVQETVDETRKRVEPGCLEVVFHLYSIAKTHGPLVIRMRTKNRSDQVELPSVTPIWRSAEFQEREVFDLYGIVFTGHPDLRRILMWDEFKDYPMRKDYVEPDDFEYEPTPHDEVLKRAQKHKGREQQTGIRDQERVAE</sequence>
<dbReference type="PANTHER" id="PTHR10884:SF14">
    <property type="entry name" value="NADH DEHYDROGENASE [UBIQUINONE] IRON-SULFUR PROTEIN 3, MITOCHONDRIAL"/>
    <property type="match status" value="1"/>
</dbReference>
<dbReference type="InterPro" id="IPR020396">
    <property type="entry name" value="NADH_UbQ_OxRdtase_CS"/>
</dbReference>
<keyword evidence="3" id="KW-0472">Membrane</keyword>
<evidence type="ECO:0000256" key="2">
    <source>
        <dbReference type="ARBA" id="ARBA00022448"/>
    </source>
</evidence>
<keyword evidence="3 5" id="KW-0874">Quinone</keyword>
<comment type="function">
    <text evidence="3">NDH-1 shuttles electrons from NADH, via FMN and iron-sulfur (Fe-S) centers, to quinones in the respiratory chain. The immediate electron acceptor for the enzyme in this species is believed to be ubiquinone. Couples the redox reaction to proton translocation (for every two electrons transferred, four hydrogen ions are translocated across the cytoplasmic membrane), and thus conserves the redox energy in a proton gradient.</text>
</comment>
<keyword evidence="2 3" id="KW-0813">Transport</keyword>
<feature type="domain" description="NADH:ubiquinone oxidoreductase 30kDa subunit" evidence="7">
    <location>
        <begin position="35"/>
        <end position="194"/>
    </location>
</feature>
<dbReference type="AlphaFoldDB" id="A0A2N9LFG8"/>
<evidence type="ECO:0000256" key="3">
    <source>
        <dbReference type="HAMAP-Rule" id="MF_01357"/>
    </source>
</evidence>
<dbReference type="GO" id="GO:0008137">
    <property type="term" value="F:NADH dehydrogenase (ubiquinone) activity"/>
    <property type="evidence" value="ECO:0007669"/>
    <property type="project" value="InterPro"/>
</dbReference>
<evidence type="ECO:0000256" key="1">
    <source>
        <dbReference type="ARBA" id="ARBA00007569"/>
    </source>
</evidence>
<evidence type="ECO:0000313" key="9">
    <source>
        <dbReference type="Proteomes" id="UP000239735"/>
    </source>
</evidence>
<dbReference type="EMBL" id="OKRB01000090">
    <property type="protein sequence ID" value="SPE22008.1"/>
    <property type="molecule type" value="Genomic_DNA"/>
</dbReference>
<keyword evidence="3" id="KW-0830">Ubiquinone</keyword>
<dbReference type="Gene3D" id="3.30.460.80">
    <property type="entry name" value="NADH:ubiquinone oxidoreductase, 30kDa subunit"/>
    <property type="match status" value="1"/>
</dbReference>
<dbReference type="InterPro" id="IPR010218">
    <property type="entry name" value="NADH_DH_suC"/>
</dbReference>
<dbReference type="OrthoDB" id="9801496at2"/>
<proteinExistence type="inferred from homology"/>
<keyword evidence="3 4" id="KW-0520">NAD</keyword>
<protein>
    <recommendedName>
        <fullName evidence="3">NADH-quinone oxidoreductase subunit C</fullName>
        <ecNumber evidence="3">7.1.1.-</ecNumber>
    </recommendedName>
    <alternativeName>
        <fullName evidence="3">NADH dehydrogenase I subunit C</fullName>
    </alternativeName>
    <alternativeName>
        <fullName evidence="3">NDH-1 subunit C</fullName>
    </alternativeName>
</protein>
<feature type="region of interest" description="Disordered" evidence="6">
    <location>
        <begin position="195"/>
        <end position="233"/>
    </location>
</feature>
<dbReference type="HAMAP" id="MF_01357">
    <property type="entry name" value="NDH1_NuoC"/>
    <property type="match status" value="1"/>
</dbReference>